<evidence type="ECO:0000256" key="3">
    <source>
        <dbReference type="ARBA" id="ARBA00004742"/>
    </source>
</evidence>
<evidence type="ECO:0000256" key="1">
    <source>
        <dbReference type="ARBA" id="ARBA00001946"/>
    </source>
</evidence>
<evidence type="ECO:0000259" key="15">
    <source>
        <dbReference type="Pfam" id="PF01326"/>
    </source>
</evidence>
<dbReference type="Pfam" id="PF01326">
    <property type="entry name" value="PPDK_N"/>
    <property type="match status" value="1"/>
</dbReference>
<comment type="similarity">
    <text evidence="4">Belongs to the PEP-utilizing enzyme family.</text>
</comment>
<keyword evidence="11" id="KW-0067">ATP-binding</keyword>
<dbReference type="InterPro" id="IPR002192">
    <property type="entry name" value="PPDK_AMP/ATP-bd"/>
</dbReference>
<evidence type="ECO:0000256" key="2">
    <source>
        <dbReference type="ARBA" id="ARBA00002988"/>
    </source>
</evidence>
<evidence type="ECO:0000313" key="16">
    <source>
        <dbReference type="EMBL" id="TXS95032.1"/>
    </source>
</evidence>
<keyword evidence="7" id="KW-0808">Transferase</keyword>
<dbReference type="Gene3D" id="3.30.470.20">
    <property type="entry name" value="ATP-grasp fold, B domain"/>
    <property type="match status" value="1"/>
</dbReference>
<dbReference type="OrthoDB" id="1108665at2"/>
<dbReference type="SUPFAM" id="SSF56059">
    <property type="entry name" value="Glutathione synthetase ATP-binding domain-like"/>
    <property type="match status" value="1"/>
</dbReference>
<proteinExistence type="inferred from homology"/>
<accession>A0A5C9A4X8</accession>
<dbReference type="GO" id="GO:0046872">
    <property type="term" value="F:metal ion binding"/>
    <property type="evidence" value="ECO:0007669"/>
    <property type="project" value="UniProtKB-KW"/>
</dbReference>
<dbReference type="AlphaFoldDB" id="A0A5C9A4X8"/>
<dbReference type="EMBL" id="VRYZ01000001">
    <property type="protein sequence ID" value="TXS95032.1"/>
    <property type="molecule type" value="Genomic_DNA"/>
</dbReference>
<evidence type="ECO:0000256" key="6">
    <source>
        <dbReference type="ARBA" id="ARBA00021623"/>
    </source>
</evidence>
<sequence length="938" mass="102387">MKSAPRGPFSRIRWFCRDGEVLPPGPFACREHGGGYQHGEWSEQTQRLRERGYYIANFLAGIDPVAFLDAGQATDAYAQLLIEKYLINVDDGWIMRQARNYRGAVQAEDESAGGRVLLTAMVQRPEWTGPRFAALRSGLRLLPHGSASSSVQRMREQAVVLADRDPAFAGLRAKIHGSPDGEDAGRVRAYARQFPEAEREPYEALAATIDEVYRAEPMAGELLRLADTYTAAPWLQEQLRSAAAGLTPDSDAATRLAASATLLAGLRDNLLRVRSPSVRIELLDLGVELEREFFRAAGDLGPQLADATRRQHLEWLVLAADAAYGAGLLNTRLHRAMRDAVEEVTGADVDLSEYRALLRYLGRVPGWGSQALRMQFQSSVATLAAIEPRAEHFIADQLRGSPLLFFSRLLDDLSRDANRLAGVHHRLFGRDIGVGFNALNAGLAQGILHTAPDLDDPGSLQADGIYLLPETVSDLPPVAGILTGGEGNPLSHVQLLARNLGIPNVTVDSSLTAELRRFDGQRVVLAVSDSGLVELSLWNADWEAVFASDRSVGDVLIEPDLAKLDLSEQRFLPLAELRADDSGRVVGPKAAKLGELRALFPGQVSRGLAIPFGLFFQEVLARPYPGGDGRIFDWMQASYARLERLPTGSEARARATERFRAELYDLVVSTEPSAAFREALRRAYRDTFGDAPPGVFVRSDTNVEDLPGFTGAGLNLTLPNVAGFDNLLRSIARVWASPFTARAFAWRQAHMREPQHVYTSILLLESVASDKSGVMVTQDIDSGRRDVMSVAVNEGLGGAVDGQAAESLRVSLETGKVRVLATATAPWRRVPDPAGGIQQLPATGSDYVLQPQEIAALVDFAKVLPERFPAITDDRGQPSPADVEFGFVDGELRLFQLRPFVESRRAQSIAYLQGMESRLFDAGTVRVDLQQAPARGEP</sequence>
<reference evidence="16 17" key="1">
    <citation type="submission" date="2019-08" db="EMBL/GenBank/DDBJ databases">
        <title>Parahaliea maris sp. nov., isolated from the surface seawater.</title>
        <authorList>
            <person name="Liu Y."/>
        </authorList>
    </citation>
    <scope>NUCLEOTIDE SEQUENCE [LARGE SCALE GENOMIC DNA]</scope>
    <source>
        <strain evidence="16 17">S2-26</strain>
    </source>
</reference>
<evidence type="ECO:0000313" key="17">
    <source>
        <dbReference type="Proteomes" id="UP000321933"/>
    </source>
</evidence>
<dbReference type="GO" id="GO:0005524">
    <property type="term" value="F:ATP binding"/>
    <property type="evidence" value="ECO:0007669"/>
    <property type="project" value="UniProtKB-KW"/>
</dbReference>
<protein>
    <recommendedName>
        <fullName evidence="6">Phosphoenolpyruvate synthase</fullName>
        <ecNumber evidence="5">2.7.9.2</ecNumber>
    </recommendedName>
    <alternativeName>
        <fullName evidence="13">Pyruvate, water dikinase</fullName>
    </alternativeName>
</protein>
<keyword evidence="10" id="KW-0418">Kinase</keyword>
<evidence type="ECO:0000256" key="7">
    <source>
        <dbReference type="ARBA" id="ARBA00022679"/>
    </source>
</evidence>
<evidence type="ECO:0000256" key="11">
    <source>
        <dbReference type="ARBA" id="ARBA00022840"/>
    </source>
</evidence>
<evidence type="ECO:0000256" key="14">
    <source>
        <dbReference type="ARBA" id="ARBA00047700"/>
    </source>
</evidence>
<evidence type="ECO:0000256" key="12">
    <source>
        <dbReference type="ARBA" id="ARBA00022842"/>
    </source>
</evidence>
<organism evidence="16 17">
    <name type="scientific">Parahaliea aestuarii</name>
    <dbReference type="NCBI Taxonomy" id="1852021"/>
    <lineage>
        <taxon>Bacteria</taxon>
        <taxon>Pseudomonadati</taxon>
        <taxon>Pseudomonadota</taxon>
        <taxon>Gammaproteobacteria</taxon>
        <taxon>Cellvibrionales</taxon>
        <taxon>Halieaceae</taxon>
        <taxon>Parahaliea</taxon>
    </lineage>
</organism>
<evidence type="ECO:0000256" key="4">
    <source>
        <dbReference type="ARBA" id="ARBA00007837"/>
    </source>
</evidence>
<evidence type="ECO:0000256" key="13">
    <source>
        <dbReference type="ARBA" id="ARBA00033470"/>
    </source>
</evidence>
<name>A0A5C9A4X8_9GAMM</name>
<evidence type="ECO:0000256" key="10">
    <source>
        <dbReference type="ARBA" id="ARBA00022777"/>
    </source>
</evidence>
<comment type="function">
    <text evidence="2">Catalyzes the phosphorylation of pyruvate to phosphoenolpyruvate.</text>
</comment>
<comment type="pathway">
    <text evidence="3">Carbohydrate biosynthesis; gluconeogenesis.</text>
</comment>
<keyword evidence="17" id="KW-1185">Reference proteome</keyword>
<keyword evidence="8" id="KW-0479">Metal-binding</keyword>
<gene>
    <name evidence="16" type="ORF">FVW59_03805</name>
</gene>
<dbReference type="InterPro" id="IPR013815">
    <property type="entry name" value="ATP_grasp_subdomain_1"/>
</dbReference>
<dbReference type="UniPathway" id="UPA00138"/>
<evidence type="ECO:0000256" key="9">
    <source>
        <dbReference type="ARBA" id="ARBA00022741"/>
    </source>
</evidence>
<comment type="caution">
    <text evidence="16">The sequence shown here is derived from an EMBL/GenBank/DDBJ whole genome shotgun (WGS) entry which is preliminary data.</text>
</comment>
<dbReference type="GO" id="GO:0008986">
    <property type="term" value="F:pyruvate, water dikinase activity"/>
    <property type="evidence" value="ECO:0007669"/>
    <property type="project" value="UniProtKB-EC"/>
</dbReference>
<keyword evidence="9" id="KW-0547">Nucleotide-binding</keyword>
<dbReference type="Gene3D" id="3.30.1490.20">
    <property type="entry name" value="ATP-grasp fold, A domain"/>
    <property type="match status" value="1"/>
</dbReference>
<keyword evidence="12" id="KW-0460">Magnesium</keyword>
<dbReference type="PANTHER" id="PTHR43030:SF1">
    <property type="entry name" value="PHOSPHOENOLPYRUVATE SYNTHASE"/>
    <property type="match status" value="1"/>
</dbReference>
<comment type="catalytic activity">
    <reaction evidence="14">
        <text>pyruvate + ATP + H2O = phosphoenolpyruvate + AMP + phosphate + 2 H(+)</text>
        <dbReference type="Rhea" id="RHEA:11364"/>
        <dbReference type="ChEBI" id="CHEBI:15361"/>
        <dbReference type="ChEBI" id="CHEBI:15377"/>
        <dbReference type="ChEBI" id="CHEBI:15378"/>
        <dbReference type="ChEBI" id="CHEBI:30616"/>
        <dbReference type="ChEBI" id="CHEBI:43474"/>
        <dbReference type="ChEBI" id="CHEBI:58702"/>
        <dbReference type="ChEBI" id="CHEBI:456215"/>
        <dbReference type="EC" id="2.7.9.2"/>
    </reaction>
</comment>
<dbReference type="GO" id="GO:0006094">
    <property type="term" value="P:gluconeogenesis"/>
    <property type="evidence" value="ECO:0007669"/>
    <property type="project" value="UniProtKB-UniPathway"/>
</dbReference>
<evidence type="ECO:0000256" key="5">
    <source>
        <dbReference type="ARBA" id="ARBA00011996"/>
    </source>
</evidence>
<dbReference type="EC" id="2.7.9.2" evidence="5"/>
<evidence type="ECO:0000256" key="8">
    <source>
        <dbReference type="ARBA" id="ARBA00022723"/>
    </source>
</evidence>
<comment type="cofactor">
    <cofactor evidence="1">
        <name>Mg(2+)</name>
        <dbReference type="ChEBI" id="CHEBI:18420"/>
    </cofactor>
</comment>
<dbReference type="Proteomes" id="UP000321933">
    <property type="component" value="Unassembled WGS sequence"/>
</dbReference>
<dbReference type="InterPro" id="IPR006319">
    <property type="entry name" value="PEP_synth"/>
</dbReference>
<dbReference type="PANTHER" id="PTHR43030">
    <property type="entry name" value="PHOSPHOENOLPYRUVATE SYNTHASE"/>
    <property type="match status" value="1"/>
</dbReference>
<dbReference type="RefSeq" id="WP_148062872.1">
    <property type="nucleotide sequence ID" value="NZ_VRYZ01000001.1"/>
</dbReference>
<feature type="domain" description="Pyruvate phosphate dikinase AMP/ATP-binding" evidence="15">
    <location>
        <begin position="653"/>
        <end position="907"/>
    </location>
</feature>